<comment type="caution">
    <text evidence="2">The sequence shown here is derived from an EMBL/GenBank/DDBJ whole genome shotgun (WGS) entry which is preliminary data.</text>
</comment>
<organism evidence="2">
    <name type="scientific">Tanacetum cinerariifolium</name>
    <name type="common">Dalmatian daisy</name>
    <name type="synonym">Chrysanthemum cinerariifolium</name>
    <dbReference type="NCBI Taxonomy" id="118510"/>
    <lineage>
        <taxon>Eukaryota</taxon>
        <taxon>Viridiplantae</taxon>
        <taxon>Streptophyta</taxon>
        <taxon>Embryophyta</taxon>
        <taxon>Tracheophyta</taxon>
        <taxon>Spermatophyta</taxon>
        <taxon>Magnoliopsida</taxon>
        <taxon>eudicotyledons</taxon>
        <taxon>Gunneridae</taxon>
        <taxon>Pentapetalae</taxon>
        <taxon>asterids</taxon>
        <taxon>campanulids</taxon>
        <taxon>Asterales</taxon>
        <taxon>Asteraceae</taxon>
        <taxon>Asteroideae</taxon>
        <taxon>Anthemideae</taxon>
        <taxon>Anthemidinae</taxon>
        <taxon>Tanacetum</taxon>
    </lineage>
</organism>
<gene>
    <name evidence="2" type="ORF">Tci_853442</name>
</gene>
<reference evidence="2" key="1">
    <citation type="journal article" date="2019" name="Sci. Rep.">
        <title>Draft genome of Tanacetum cinerariifolium, the natural source of mosquito coil.</title>
        <authorList>
            <person name="Yamashiro T."/>
            <person name="Shiraishi A."/>
            <person name="Satake H."/>
            <person name="Nakayama K."/>
        </authorList>
    </citation>
    <scope>NUCLEOTIDE SEQUENCE</scope>
</reference>
<sequence length="104" mass="11960">LESHVESNYVESTSNHDTRKFDNLDEFSEPLIPIHIAEEERIGREHANYINRMEMFSINPRPHPPVNANTNVECVPLLPIPVQDNDSQREEIDIITSTDDVLPL</sequence>
<evidence type="ECO:0000313" key="2">
    <source>
        <dbReference type="EMBL" id="GFC81472.1"/>
    </source>
</evidence>
<evidence type="ECO:0000256" key="1">
    <source>
        <dbReference type="SAM" id="MobiDB-lite"/>
    </source>
</evidence>
<proteinExistence type="predicted"/>
<feature type="non-terminal residue" evidence="2">
    <location>
        <position position="1"/>
    </location>
</feature>
<protein>
    <submittedName>
        <fullName evidence="2">Uncharacterized protein</fullName>
    </submittedName>
</protein>
<feature type="region of interest" description="Disordered" evidence="1">
    <location>
        <begin position="1"/>
        <end position="21"/>
    </location>
</feature>
<dbReference type="AlphaFoldDB" id="A0A699RBL9"/>
<dbReference type="EMBL" id="BKCJ011079957">
    <property type="protein sequence ID" value="GFC81472.1"/>
    <property type="molecule type" value="Genomic_DNA"/>
</dbReference>
<name>A0A699RBL9_TANCI</name>
<feature type="non-terminal residue" evidence="2">
    <location>
        <position position="104"/>
    </location>
</feature>
<accession>A0A699RBL9</accession>